<dbReference type="AlphaFoldDB" id="A0A3A3G9K4"/>
<proteinExistence type="predicted"/>
<dbReference type="CDD" id="cd19105">
    <property type="entry name" value="AKR_unchar"/>
    <property type="match status" value="1"/>
</dbReference>
<dbReference type="Gene3D" id="3.20.20.100">
    <property type="entry name" value="NADP-dependent oxidoreductase domain"/>
    <property type="match status" value="1"/>
</dbReference>
<evidence type="ECO:0000313" key="2">
    <source>
        <dbReference type="EMBL" id="RJG03262.1"/>
    </source>
</evidence>
<dbReference type="InterPro" id="IPR053135">
    <property type="entry name" value="AKR2_Oxidoreductase"/>
</dbReference>
<evidence type="ECO:0000313" key="3">
    <source>
        <dbReference type="Proteomes" id="UP000266327"/>
    </source>
</evidence>
<name>A0A3A3G9K4_9BURK</name>
<dbReference type="Pfam" id="PF00248">
    <property type="entry name" value="Aldo_ket_red"/>
    <property type="match status" value="1"/>
</dbReference>
<reference evidence="3" key="1">
    <citation type="submission" date="2018-09" db="EMBL/GenBank/DDBJ databases">
        <authorList>
            <person name="Zhu H."/>
        </authorList>
    </citation>
    <scope>NUCLEOTIDE SEQUENCE [LARGE SCALE GENOMIC DNA]</scope>
    <source>
        <strain evidence="3">K1S02-23</strain>
    </source>
</reference>
<organism evidence="2 3">
    <name type="scientific">Noviherbaspirillum sedimenti</name>
    <dbReference type="NCBI Taxonomy" id="2320865"/>
    <lineage>
        <taxon>Bacteria</taxon>
        <taxon>Pseudomonadati</taxon>
        <taxon>Pseudomonadota</taxon>
        <taxon>Betaproteobacteria</taxon>
        <taxon>Burkholderiales</taxon>
        <taxon>Oxalobacteraceae</taxon>
        <taxon>Noviherbaspirillum</taxon>
    </lineage>
</organism>
<accession>A0A3A3G9K4</accession>
<sequence length="290" mass="32548">MQKRKLGRTGLEVSPIAIGGAAFAYVHRTQGWDPMTDDGRKVVHATLNAALDRGINYIDTSPVYGNGYSETLIGEVMKTRRKDCVLASKVWYELDHKGVIDSVHESLKRFQTDHIDIMQIHGRMYTAAEVEHILKGGPLDALLELREAGKIGHIGITAEEPWTVIPFLAHEAIEVYQVAYNFIYQGAARHFLIEAAKVNAGVVSMRTMTSGILQREASHLAPEWQAARDLYEVSLKFVHADSRVHSGIVGMRWPEEVEQNVRLLEGWQPPVDFATMPRLTIEVYKTDDAM</sequence>
<keyword evidence="3" id="KW-1185">Reference proteome</keyword>
<dbReference type="EMBL" id="QYUQ01000002">
    <property type="protein sequence ID" value="RJG03262.1"/>
    <property type="molecule type" value="Genomic_DNA"/>
</dbReference>
<comment type="caution">
    <text evidence="2">The sequence shown here is derived from an EMBL/GenBank/DDBJ whole genome shotgun (WGS) entry which is preliminary data.</text>
</comment>
<feature type="domain" description="NADP-dependent oxidoreductase" evidence="1">
    <location>
        <begin position="33"/>
        <end position="265"/>
    </location>
</feature>
<dbReference type="SUPFAM" id="SSF51430">
    <property type="entry name" value="NAD(P)-linked oxidoreductase"/>
    <property type="match status" value="1"/>
</dbReference>
<protein>
    <submittedName>
        <fullName evidence="2">Aldo/keto reductase</fullName>
    </submittedName>
</protein>
<evidence type="ECO:0000259" key="1">
    <source>
        <dbReference type="Pfam" id="PF00248"/>
    </source>
</evidence>
<dbReference type="PANTHER" id="PTHR43312:SF1">
    <property type="entry name" value="NADP-DEPENDENT OXIDOREDUCTASE DOMAIN-CONTAINING PROTEIN"/>
    <property type="match status" value="1"/>
</dbReference>
<dbReference type="InterPro" id="IPR036812">
    <property type="entry name" value="NAD(P)_OxRdtase_dom_sf"/>
</dbReference>
<dbReference type="InterPro" id="IPR023210">
    <property type="entry name" value="NADP_OxRdtase_dom"/>
</dbReference>
<gene>
    <name evidence="2" type="ORF">D3878_18080</name>
</gene>
<dbReference type="RefSeq" id="WP_119786757.1">
    <property type="nucleotide sequence ID" value="NZ_QYUQ01000002.1"/>
</dbReference>
<dbReference type="PANTHER" id="PTHR43312">
    <property type="entry name" value="D-THREO-ALDOSE 1-DEHYDROGENASE"/>
    <property type="match status" value="1"/>
</dbReference>
<dbReference type="Proteomes" id="UP000266327">
    <property type="component" value="Unassembled WGS sequence"/>
</dbReference>
<dbReference type="OrthoDB" id="5488419at2"/>